<dbReference type="InterPro" id="IPR003660">
    <property type="entry name" value="HAMP_dom"/>
</dbReference>
<feature type="transmembrane region" description="Helical" evidence="9">
    <location>
        <begin position="31"/>
        <end position="53"/>
    </location>
</feature>
<accession>A0A562ZPX4</accession>
<sequence>MAVPSVPSLDYRNVDPAPRQPAADLSLGASLFLGFAVPLLLLAVMTGIAAWHAEGGTRTAILAFGTLVLAAGIAISRWLARRIAQPIHEALAIAKRMTSGDLTGSIDVRAGGEVGRLMQSLKEMHDRIFGIVSEVRNGTTTVASTSSQISRDNESLSERTETQVNSLQDTAASMEELTAAVRQSADSAQQASALALTASQRATQGGALMADVVNTMGSIRDSSRSIVEIIGVIDGIAFQTNILALNAAVEAARAGEQGRGFAVVASEVRSLAQRCADAAKEIKALIGSSVDKVDAGGRLVDDAGRSMEEIVASVRQVADLMGQINTGSREQSQGIESINQAIAKIERTTQRNASLVEGAARTANTLNEQAVALMKSVSGFNLGDREHGNADEAVALVRAGCEFLRTFGRDALIADVNKLGQGQFVDRDLYLMVVDDGAVFLAHGNNPRVLGQGPKSKDVDGKLFVQDMVRASRSGASAWIDYKWAHPVTNQVLTKSTFLQRAGDVVVACGIYKT</sequence>
<evidence type="ECO:0000256" key="8">
    <source>
        <dbReference type="PROSITE-ProRule" id="PRU00284"/>
    </source>
</evidence>
<evidence type="ECO:0000256" key="6">
    <source>
        <dbReference type="ARBA" id="ARBA00023136"/>
    </source>
</evidence>
<comment type="subcellular location">
    <subcellularLocation>
        <location evidence="1">Cell membrane</location>
        <topology evidence="1">Multi-pass membrane protein</topology>
    </subcellularLocation>
</comment>
<feature type="transmembrane region" description="Helical" evidence="9">
    <location>
        <begin position="60"/>
        <end position="80"/>
    </location>
</feature>
<dbReference type="InterPro" id="IPR004089">
    <property type="entry name" value="MCPsignal_dom"/>
</dbReference>
<dbReference type="GO" id="GO:0004888">
    <property type="term" value="F:transmembrane signaling receptor activity"/>
    <property type="evidence" value="ECO:0007669"/>
    <property type="project" value="InterPro"/>
</dbReference>
<dbReference type="PROSITE" id="PS50111">
    <property type="entry name" value="CHEMOTAXIS_TRANSDUC_2"/>
    <property type="match status" value="1"/>
</dbReference>
<evidence type="ECO:0000313" key="12">
    <source>
        <dbReference type="EMBL" id="TWO70629.1"/>
    </source>
</evidence>
<evidence type="ECO:0000256" key="4">
    <source>
        <dbReference type="ARBA" id="ARBA00022692"/>
    </source>
</evidence>
<dbReference type="SMART" id="SM00283">
    <property type="entry name" value="MA"/>
    <property type="match status" value="1"/>
</dbReference>
<dbReference type="EMBL" id="VOBQ01000011">
    <property type="protein sequence ID" value="TWO70629.1"/>
    <property type="molecule type" value="Genomic_DNA"/>
</dbReference>
<evidence type="ECO:0000256" key="1">
    <source>
        <dbReference type="ARBA" id="ARBA00004651"/>
    </source>
</evidence>
<reference evidence="12 13" key="1">
    <citation type="submission" date="2019-07" db="EMBL/GenBank/DDBJ databases">
        <title>Caenimonas sedimenti sp. nov., isolated from activated sludge.</title>
        <authorList>
            <person name="Xu J."/>
        </authorList>
    </citation>
    <scope>NUCLEOTIDE SEQUENCE [LARGE SCALE GENOMIC DNA]</scope>
    <source>
        <strain evidence="12 13">HX-9-20</strain>
    </source>
</reference>
<feature type="domain" description="HAMP" evidence="11">
    <location>
        <begin position="81"/>
        <end position="133"/>
    </location>
</feature>
<dbReference type="Gene3D" id="1.10.287.950">
    <property type="entry name" value="Methyl-accepting chemotaxis protein"/>
    <property type="match status" value="1"/>
</dbReference>
<keyword evidence="6 9" id="KW-0472">Membrane</keyword>
<name>A0A562ZPX4_9BURK</name>
<dbReference type="SUPFAM" id="SSF58104">
    <property type="entry name" value="Methyl-accepting chemotaxis protein (MCP) signaling domain"/>
    <property type="match status" value="1"/>
</dbReference>
<comment type="caution">
    <text evidence="12">The sequence shown here is derived from an EMBL/GenBank/DDBJ whole genome shotgun (WGS) entry which is preliminary data.</text>
</comment>
<dbReference type="GO" id="GO:0007165">
    <property type="term" value="P:signal transduction"/>
    <property type="evidence" value="ECO:0007669"/>
    <property type="project" value="UniProtKB-KW"/>
</dbReference>
<keyword evidence="2" id="KW-1003">Cell membrane</keyword>
<comment type="similarity">
    <text evidence="7">Belongs to the methyl-accepting chemotaxis (MCP) protein family.</text>
</comment>
<dbReference type="PRINTS" id="PR00260">
    <property type="entry name" value="CHEMTRNSDUCR"/>
</dbReference>
<dbReference type="PANTHER" id="PTHR43531">
    <property type="entry name" value="PROTEIN ICFG"/>
    <property type="match status" value="1"/>
</dbReference>
<dbReference type="SMART" id="SM00304">
    <property type="entry name" value="HAMP"/>
    <property type="match status" value="1"/>
</dbReference>
<dbReference type="Pfam" id="PF00672">
    <property type="entry name" value="HAMP"/>
    <property type="match status" value="1"/>
</dbReference>
<dbReference type="AlphaFoldDB" id="A0A562ZPX4"/>
<gene>
    <name evidence="12" type="ORF">FN976_13805</name>
</gene>
<keyword evidence="5 9" id="KW-1133">Transmembrane helix</keyword>
<dbReference type="CDD" id="cd06225">
    <property type="entry name" value="HAMP"/>
    <property type="match status" value="1"/>
</dbReference>
<keyword evidence="4 9" id="KW-0812">Transmembrane</keyword>
<proteinExistence type="inferred from homology"/>
<evidence type="ECO:0000259" key="11">
    <source>
        <dbReference type="PROSITE" id="PS50885"/>
    </source>
</evidence>
<dbReference type="GO" id="GO:0006935">
    <property type="term" value="P:chemotaxis"/>
    <property type="evidence" value="ECO:0007669"/>
    <property type="project" value="InterPro"/>
</dbReference>
<dbReference type="Pfam" id="PF17200">
    <property type="entry name" value="sCache_2"/>
    <property type="match status" value="1"/>
</dbReference>
<dbReference type="RefSeq" id="WP_145893621.1">
    <property type="nucleotide sequence ID" value="NZ_VOBQ01000011.1"/>
</dbReference>
<dbReference type="FunFam" id="1.10.287.950:FF:000001">
    <property type="entry name" value="Methyl-accepting chemotaxis sensory transducer"/>
    <property type="match status" value="1"/>
</dbReference>
<evidence type="ECO:0000259" key="10">
    <source>
        <dbReference type="PROSITE" id="PS50111"/>
    </source>
</evidence>
<feature type="domain" description="Methyl-accepting transducer" evidence="10">
    <location>
        <begin position="138"/>
        <end position="367"/>
    </location>
</feature>
<evidence type="ECO:0000256" key="7">
    <source>
        <dbReference type="ARBA" id="ARBA00029447"/>
    </source>
</evidence>
<keyword evidence="8" id="KW-0807">Transducer</keyword>
<dbReference type="InterPro" id="IPR004090">
    <property type="entry name" value="Chemotax_Me-accpt_rcpt"/>
</dbReference>
<protein>
    <submittedName>
        <fullName evidence="12">HAMP domain-containing protein</fullName>
    </submittedName>
</protein>
<dbReference type="Pfam" id="PF00015">
    <property type="entry name" value="MCPsignal"/>
    <property type="match status" value="1"/>
</dbReference>
<keyword evidence="13" id="KW-1185">Reference proteome</keyword>
<evidence type="ECO:0000256" key="2">
    <source>
        <dbReference type="ARBA" id="ARBA00022475"/>
    </source>
</evidence>
<evidence type="ECO:0000256" key="3">
    <source>
        <dbReference type="ARBA" id="ARBA00022481"/>
    </source>
</evidence>
<evidence type="ECO:0000256" key="5">
    <source>
        <dbReference type="ARBA" id="ARBA00022989"/>
    </source>
</evidence>
<evidence type="ECO:0000313" key="13">
    <source>
        <dbReference type="Proteomes" id="UP000318199"/>
    </source>
</evidence>
<dbReference type="InterPro" id="IPR051310">
    <property type="entry name" value="MCP_chemotaxis"/>
</dbReference>
<organism evidence="12 13">
    <name type="scientific">Caenimonas sedimenti</name>
    <dbReference type="NCBI Taxonomy" id="2596921"/>
    <lineage>
        <taxon>Bacteria</taxon>
        <taxon>Pseudomonadati</taxon>
        <taxon>Pseudomonadota</taxon>
        <taxon>Betaproteobacteria</taxon>
        <taxon>Burkholderiales</taxon>
        <taxon>Comamonadaceae</taxon>
        <taxon>Caenimonas</taxon>
    </lineage>
</organism>
<dbReference type="PANTHER" id="PTHR43531:SF14">
    <property type="entry name" value="METHYL-ACCEPTING CHEMOTAXIS PROTEIN I-RELATED"/>
    <property type="match status" value="1"/>
</dbReference>
<keyword evidence="3" id="KW-0488">Methylation</keyword>
<dbReference type="InterPro" id="IPR033480">
    <property type="entry name" value="sCache_2"/>
</dbReference>
<dbReference type="OrthoDB" id="8780225at2"/>
<dbReference type="CDD" id="cd11386">
    <property type="entry name" value="MCP_signal"/>
    <property type="match status" value="1"/>
</dbReference>
<evidence type="ECO:0000256" key="9">
    <source>
        <dbReference type="SAM" id="Phobius"/>
    </source>
</evidence>
<dbReference type="GO" id="GO:0005886">
    <property type="term" value="C:plasma membrane"/>
    <property type="evidence" value="ECO:0007669"/>
    <property type="project" value="UniProtKB-SubCell"/>
</dbReference>
<dbReference type="PROSITE" id="PS50885">
    <property type="entry name" value="HAMP"/>
    <property type="match status" value="1"/>
</dbReference>
<dbReference type="Proteomes" id="UP000318199">
    <property type="component" value="Unassembled WGS sequence"/>
</dbReference>